<gene>
    <name evidence="1" type="ORF">J9253_19055</name>
</gene>
<keyword evidence="2" id="KW-1185">Reference proteome</keyword>
<dbReference type="RefSeq" id="WP_210222421.1">
    <property type="nucleotide sequence ID" value="NZ_CP072801.1"/>
</dbReference>
<dbReference type="SUPFAM" id="SSF51161">
    <property type="entry name" value="Trimeric LpxA-like enzymes"/>
    <property type="match status" value="1"/>
</dbReference>
<dbReference type="Gene3D" id="2.160.10.10">
    <property type="entry name" value="Hexapeptide repeat proteins"/>
    <property type="match status" value="1"/>
</dbReference>
<protein>
    <recommendedName>
        <fullName evidence="3">Serine O-acetyltransferase</fullName>
    </recommendedName>
</protein>
<evidence type="ECO:0008006" key="3">
    <source>
        <dbReference type="Google" id="ProtNLM"/>
    </source>
</evidence>
<evidence type="ECO:0000313" key="1">
    <source>
        <dbReference type="EMBL" id="QTR46053.1"/>
    </source>
</evidence>
<proteinExistence type="predicted"/>
<evidence type="ECO:0000313" key="2">
    <source>
        <dbReference type="Proteomes" id="UP000672039"/>
    </source>
</evidence>
<dbReference type="EMBL" id="CP072801">
    <property type="protein sequence ID" value="QTR46053.1"/>
    <property type="molecule type" value="Genomic_DNA"/>
</dbReference>
<dbReference type="Proteomes" id="UP000672039">
    <property type="component" value="Chromosome"/>
</dbReference>
<accession>A0ABX7WUK8</accession>
<name>A0ABX7WUK8_9GAMM</name>
<dbReference type="PANTHER" id="PTHR42811">
    <property type="entry name" value="SERINE ACETYLTRANSFERASE"/>
    <property type="match status" value="1"/>
</dbReference>
<organism evidence="1 2">
    <name type="scientific">Thiothrix litoralis</name>
    <dbReference type="NCBI Taxonomy" id="2891210"/>
    <lineage>
        <taxon>Bacteria</taxon>
        <taxon>Pseudomonadati</taxon>
        <taxon>Pseudomonadota</taxon>
        <taxon>Gammaproteobacteria</taxon>
        <taxon>Thiotrichales</taxon>
        <taxon>Thiotrichaceae</taxon>
        <taxon>Thiothrix</taxon>
    </lineage>
</organism>
<sequence>MIQSKHDYDFYLESDKVALNIPETSWSTERYIDEKYIIWNFEKLLRKLEYYMNCKPLQKSYIQYLKWKFYRMGRQLGFSIHPNVFGPGLSIAHTGTLIVNGNVRVGENCRIHNCVHLATQAGSDNACPTLGNNIFIAPGAIVFGKIQIADNIVIGANSVVNTSFLEAGITIAGSPAKKVSNADSSQYFGHATKTIRAKGSAQILECSSSHLIVQNTGSHSWTKDTFLRIGVVSDRLSHCYHHSWINQNRVGTFREQTVPPGGTATFIFEMSPGSETFQLVMEHICWVQGTQFTVEKTSE</sequence>
<dbReference type="InterPro" id="IPR011004">
    <property type="entry name" value="Trimer_LpxA-like_sf"/>
</dbReference>
<reference evidence="1 2" key="1">
    <citation type="submission" date="2021-04" db="EMBL/GenBank/DDBJ databases">
        <title>Genomics, taxonomy and metabolism of representatives of sulfur bacteria of the genus Thiothrix: Thiothrix fructosivorans QT, Thiothrix unzii A1T and three new species, Thiothrix subterranea sp. nov., Thiothrix litoralis sp. nov. and 'Candidatus Thiothrix anitrata' sp. nov.</title>
        <authorList>
            <person name="Ravin N.V."/>
            <person name="Smolyakov D."/>
            <person name="Rudenko T.S."/>
            <person name="Mardanov A.V."/>
            <person name="Beletsky A.V."/>
            <person name="Markov N.D."/>
            <person name="Fomenkov A.I."/>
            <person name="Roberts R.J."/>
            <person name="Karnachuk O.V."/>
            <person name="Novikov A."/>
            <person name="Grabovich M.Y."/>
        </authorList>
    </citation>
    <scope>NUCLEOTIDE SEQUENCE [LARGE SCALE GENOMIC DNA]</scope>
    <source>
        <strain evidence="1 2">AS</strain>
    </source>
</reference>